<gene>
    <name evidence="1" type="ORF">DWZ31_06640</name>
</gene>
<reference evidence="1 2" key="1">
    <citation type="submission" date="2018-08" db="EMBL/GenBank/DDBJ databases">
        <title>A genome reference for cultivated species of the human gut microbiota.</title>
        <authorList>
            <person name="Zou Y."/>
            <person name="Xue W."/>
            <person name="Luo G."/>
        </authorList>
    </citation>
    <scope>NUCLEOTIDE SEQUENCE [LARGE SCALE GENOMIC DNA]</scope>
    <source>
        <strain evidence="1 2">AF31-21AC</strain>
    </source>
</reference>
<proteinExistence type="predicted"/>
<comment type="caution">
    <text evidence="1">The sequence shown here is derived from an EMBL/GenBank/DDBJ whole genome shotgun (WGS) entry which is preliminary data.</text>
</comment>
<evidence type="ECO:0000313" key="1">
    <source>
        <dbReference type="EMBL" id="RHN09736.1"/>
    </source>
</evidence>
<protein>
    <submittedName>
        <fullName evidence="1">9-O-acetyl-N-acetylneuraminate esterase</fullName>
    </submittedName>
</protein>
<dbReference type="Proteomes" id="UP000283586">
    <property type="component" value="Unassembled WGS sequence"/>
</dbReference>
<dbReference type="AlphaFoldDB" id="A0A3R6KSL7"/>
<dbReference type="Pfam" id="PF14516">
    <property type="entry name" value="AAA_35"/>
    <property type="match status" value="1"/>
</dbReference>
<dbReference type="SUPFAM" id="SSF52540">
    <property type="entry name" value="P-loop containing nucleoside triphosphate hydrolases"/>
    <property type="match status" value="1"/>
</dbReference>
<sequence>MSHVRGIIKSRYIRAEAGKMEVICVPKVFNTTAVCIPKEHYMVNLDERLKKIKVFVDAGKYFTINRARQYGKTTTLRALYLYLQGEYYVVSMDFQTFGSAEFQTETIFSRSFANSFLRSLKRNPVNKTEQLNEAMAQLEKSVASQNDFFALKALFEQLGDICAVSDKPIVLMIDEVDSASNNQVFLDFLAQLRAQYMERDIYPTFRSVILAGVYDVKNLRGKIRPEDEHKYNSPWNIAADFDISMSFSKNEIAGMLTEYEADYKTGMNVDEMAGLLFDDTSGYPFLVSRLCQLMDEVVCKKETYGSKSAAWTKEGFYEAQRLILAEKNMLFESLSEKLVSYPELNDMLKSLLFTGKPIVFNYYEPSIGVASMFGFVKNKNGMLVVANRIFETWLYNFYLSAADMQKKEIYAASLMDKNQFIVNGCLNMRLILEKFVVHFHDLYGDQNETFLEEEGRKYFLLYLRPIINGTGNYYIEAQTRGQKRTDVIVDYRGHQYVIEMKIWRGQEYNNRGEKQLAGYLDDYHVNKGYMVSFNFNRKKKTGIREIVFNDKVIIEAVV</sequence>
<evidence type="ECO:0000313" key="2">
    <source>
        <dbReference type="Proteomes" id="UP000283586"/>
    </source>
</evidence>
<dbReference type="InterPro" id="IPR027417">
    <property type="entry name" value="P-loop_NTPase"/>
</dbReference>
<dbReference type="EMBL" id="QRQN01000006">
    <property type="protein sequence ID" value="RHN09736.1"/>
    <property type="molecule type" value="Genomic_DNA"/>
</dbReference>
<accession>A0A3R6KSL7</accession>
<dbReference type="Gene3D" id="3.40.50.300">
    <property type="entry name" value="P-loop containing nucleotide triphosphate hydrolases"/>
    <property type="match status" value="1"/>
</dbReference>
<organism evidence="1 2">
    <name type="scientific">Roseburia intestinalis</name>
    <dbReference type="NCBI Taxonomy" id="166486"/>
    <lineage>
        <taxon>Bacteria</taxon>
        <taxon>Bacillati</taxon>
        <taxon>Bacillota</taxon>
        <taxon>Clostridia</taxon>
        <taxon>Lachnospirales</taxon>
        <taxon>Lachnospiraceae</taxon>
        <taxon>Roseburia</taxon>
    </lineage>
</organism>
<name>A0A3R6KSL7_9FIRM</name>